<reference evidence="1 2" key="1">
    <citation type="submission" date="2016-12" db="EMBL/GenBank/DDBJ databases">
        <title>Genome sequencing of Methylocaldum marinum.</title>
        <authorList>
            <person name="Takeuchi M."/>
            <person name="Kamagata Y."/>
            <person name="Hiraoka S."/>
            <person name="Oshima K."/>
            <person name="Hattori M."/>
            <person name="Iwasaki W."/>
        </authorList>
    </citation>
    <scope>NUCLEOTIDE SEQUENCE [LARGE SCALE GENOMIC DNA]</scope>
    <source>
        <strain evidence="1 2">S8</strain>
    </source>
</reference>
<gene>
    <name evidence="1" type="ORF">sS8_2631</name>
</gene>
<organism evidence="1 2">
    <name type="scientific">Methylocaldum marinum</name>
    <dbReference type="NCBI Taxonomy" id="1432792"/>
    <lineage>
        <taxon>Bacteria</taxon>
        <taxon>Pseudomonadati</taxon>
        <taxon>Pseudomonadota</taxon>
        <taxon>Gammaproteobacteria</taxon>
        <taxon>Methylococcales</taxon>
        <taxon>Methylococcaceae</taxon>
        <taxon>Methylocaldum</taxon>
    </lineage>
</organism>
<proteinExistence type="predicted"/>
<dbReference type="AlphaFoldDB" id="A0A250KXS9"/>
<name>A0A250KXS9_9GAMM</name>
<accession>A0A250KXS9</accession>
<evidence type="ECO:0000313" key="2">
    <source>
        <dbReference type="Proteomes" id="UP000266313"/>
    </source>
</evidence>
<keyword evidence="2" id="KW-1185">Reference proteome</keyword>
<dbReference type="KEGG" id="mmai:sS8_2631"/>
<sequence length="60" mass="6283">MTDTLTFKIDIGLLDDADIVELRHAGSFGTKPTLYVTAAAPAFEDMGVNSGRLADKIAAG</sequence>
<dbReference type="Proteomes" id="UP000266313">
    <property type="component" value="Chromosome"/>
</dbReference>
<dbReference type="EMBL" id="AP017928">
    <property type="protein sequence ID" value="BBA34579.1"/>
    <property type="molecule type" value="Genomic_DNA"/>
</dbReference>
<evidence type="ECO:0000313" key="1">
    <source>
        <dbReference type="EMBL" id="BBA34579.1"/>
    </source>
</evidence>
<protein>
    <submittedName>
        <fullName evidence="1">Uncharacterized protein</fullName>
    </submittedName>
</protein>